<sequence>MLLWQLLLCSPPQQHSIVVVTTKNLHTAEFPDKTRPRIIARRRRVLSPKPDLPNAETSCSKAVLLDSATTEEPRYRRTSTVSPSVDRHSPFMQQIAMSDVRALLRQQRAARRIDHPFAAYSDAGKLLCTLCHEAVKAESLWDAHLRSSGHTDKSQKKQASQKTRTTTIEEQTNGTHKRKHDSDSDAEDATMVDATARKKRSRNDMNTPARSGSESSSDSAGETSRDQETQPTKDQTLTPPTLNRRTSTTPVQGGEMLIPSRPATPHHRDGTSSTATPLGPSPLIPQDPIAPSGQPDDAVSTVTAQQKVDEDEWAAFEADIAAESVPYADDAVISAPAMTAEEHAANARTEEEEREKRRLAAEKDVADEKEEATRALETEFEEMEELEARVRKLKERREALRSHADVTDAEKVGPPVHEAAVTSPAERKGDDEEDGEEEEDDDDDEDDFMGFRFGG</sequence>
<protein>
    <recommendedName>
        <fullName evidence="7">C2H2-type domain-containing protein</fullName>
    </recommendedName>
</protein>
<evidence type="ECO:0000313" key="9">
    <source>
        <dbReference type="Proteomes" id="UP000044602"/>
    </source>
</evidence>
<dbReference type="EMBL" id="CVQH01004891">
    <property type="protein sequence ID" value="CRK13654.1"/>
    <property type="molecule type" value="Genomic_DNA"/>
</dbReference>
<evidence type="ECO:0000256" key="4">
    <source>
        <dbReference type="ARBA" id="ARBA00022833"/>
    </source>
</evidence>
<evidence type="ECO:0000256" key="1">
    <source>
        <dbReference type="ARBA" id="ARBA00004123"/>
    </source>
</evidence>
<dbReference type="GO" id="GO:0033314">
    <property type="term" value="P:mitotic DNA replication checkpoint signaling"/>
    <property type="evidence" value="ECO:0007669"/>
    <property type="project" value="TreeGrafter"/>
</dbReference>
<evidence type="ECO:0000259" key="7">
    <source>
        <dbReference type="PROSITE" id="PS00028"/>
    </source>
</evidence>
<keyword evidence="5" id="KW-0539">Nucleus</keyword>
<evidence type="ECO:0000256" key="3">
    <source>
        <dbReference type="ARBA" id="ARBA00022771"/>
    </source>
</evidence>
<keyword evidence="4" id="KW-0862">Zinc</keyword>
<dbReference type="GO" id="GO:0008270">
    <property type="term" value="F:zinc ion binding"/>
    <property type="evidence" value="ECO:0007669"/>
    <property type="project" value="UniProtKB-KW"/>
</dbReference>
<evidence type="ECO:0000256" key="6">
    <source>
        <dbReference type="SAM" id="MobiDB-lite"/>
    </source>
</evidence>
<dbReference type="PANTHER" id="PTHR13278">
    <property type="entry name" value="ZINC FINGER PROTEIN 830"/>
    <property type="match status" value="1"/>
</dbReference>
<dbReference type="Proteomes" id="UP000044602">
    <property type="component" value="Unassembled WGS sequence"/>
</dbReference>
<dbReference type="InterPro" id="IPR040050">
    <property type="entry name" value="ZNF830-like"/>
</dbReference>
<feature type="compositionally biased region" description="Acidic residues" evidence="6">
    <location>
        <begin position="431"/>
        <end position="448"/>
    </location>
</feature>
<dbReference type="AlphaFoldDB" id="A0A0G4KV31"/>
<feature type="compositionally biased region" description="Basic and acidic residues" evidence="6">
    <location>
        <begin position="146"/>
        <end position="155"/>
    </location>
</feature>
<dbReference type="GO" id="GO:0005681">
    <property type="term" value="C:spliceosomal complex"/>
    <property type="evidence" value="ECO:0007669"/>
    <property type="project" value="InterPro"/>
</dbReference>
<dbReference type="STRING" id="100787.A0A0G4KV31"/>
<dbReference type="GO" id="GO:0044773">
    <property type="term" value="P:mitotic DNA damage checkpoint signaling"/>
    <property type="evidence" value="ECO:0007669"/>
    <property type="project" value="TreeGrafter"/>
</dbReference>
<evidence type="ECO:0000256" key="2">
    <source>
        <dbReference type="ARBA" id="ARBA00022723"/>
    </source>
</evidence>
<proteinExistence type="predicted"/>
<gene>
    <name evidence="8" type="ORF">BN1708_010889</name>
</gene>
<dbReference type="InterPro" id="IPR013087">
    <property type="entry name" value="Znf_C2H2_type"/>
</dbReference>
<feature type="compositionally biased region" description="Basic and acidic residues" evidence="6">
    <location>
        <begin position="397"/>
        <end position="411"/>
    </location>
</feature>
<feature type="compositionally biased region" description="Basic and acidic residues" evidence="6">
    <location>
        <begin position="340"/>
        <end position="372"/>
    </location>
</feature>
<feature type="compositionally biased region" description="Polar residues" evidence="6">
    <location>
        <begin position="229"/>
        <end position="251"/>
    </location>
</feature>
<organism evidence="8 9">
    <name type="scientific">Verticillium longisporum</name>
    <name type="common">Verticillium dahliae var. longisporum</name>
    <dbReference type="NCBI Taxonomy" id="100787"/>
    <lineage>
        <taxon>Eukaryota</taxon>
        <taxon>Fungi</taxon>
        <taxon>Dikarya</taxon>
        <taxon>Ascomycota</taxon>
        <taxon>Pezizomycotina</taxon>
        <taxon>Sordariomycetes</taxon>
        <taxon>Hypocreomycetidae</taxon>
        <taxon>Glomerellales</taxon>
        <taxon>Plectosphaerellaceae</taxon>
        <taxon>Verticillium</taxon>
    </lineage>
</organism>
<comment type="subcellular location">
    <subcellularLocation>
        <location evidence="1">Nucleus</location>
    </subcellularLocation>
</comment>
<keyword evidence="3" id="KW-0863">Zinc-finger</keyword>
<dbReference type="PROSITE" id="PS00028">
    <property type="entry name" value="ZINC_FINGER_C2H2_1"/>
    <property type="match status" value="1"/>
</dbReference>
<feature type="region of interest" description="Disordered" evidence="6">
    <location>
        <begin position="397"/>
        <end position="455"/>
    </location>
</feature>
<name>A0A0G4KV31_VERLO</name>
<dbReference type="GO" id="GO:0033260">
    <property type="term" value="P:nuclear DNA replication"/>
    <property type="evidence" value="ECO:0007669"/>
    <property type="project" value="TreeGrafter"/>
</dbReference>
<feature type="compositionally biased region" description="Low complexity" evidence="6">
    <location>
        <begin position="209"/>
        <end position="222"/>
    </location>
</feature>
<evidence type="ECO:0000256" key="5">
    <source>
        <dbReference type="ARBA" id="ARBA00023242"/>
    </source>
</evidence>
<dbReference type="GO" id="GO:0003676">
    <property type="term" value="F:nucleic acid binding"/>
    <property type="evidence" value="ECO:0007669"/>
    <property type="project" value="InterPro"/>
</dbReference>
<reference evidence="8 9" key="1">
    <citation type="submission" date="2015-05" db="EMBL/GenBank/DDBJ databases">
        <authorList>
            <person name="Wang D.B."/>
            <person name="Wang M."/>
        </authorList>
    </citation>
    <scope>NUCLEOTIDE SEQUENCE [LARGE SCALE GENOMIC DNA]</scope>
    <source>
        <strain evidence="8">VL1</strain>
    </source>
</reference>
<feature type="region of interest" description="Disordered" evidence="6">
    <location>
        <begin position="146"/>
        <end position="305"/>
    </location>
</feature>
<feature type="compositionally biased region" description="Polar residues" evidence="6">
    <location>
        <begin position="157"/>
        <end position="174"/>
    </location>
</feature>
<feature type="domain" description="C2H2-type" evidence="7">
    <location>
        <begin position="128"/>
        <end position="150"/>
    </location>
</feature>
<keyword evidence="2" id="KW-0479">Metal-binding</keyword>
<keyword evidence="9" id="KW-1185">Reference proteome</keyword>
<evidence type="ECO:0000313" key="8">
    <source>
        <dbReference type="EMBL" id="CRK13654.1"/>
    </source>
</evidence>
<feature type="region of interest" description="Disordered" evidence="6">
    <location>
        <begin position="339"/>
        <end position="372"/>
    </location>
</feature>
<accession>A0A0G4KV31</accession>
<dbReference type="PANTHER" id="PTHR13278:SF0">
    <property type="entry name" value="ZINC FINGER PROTEIN 830"/>
    <property type="match status" value="1"/>
</dbReference>